<evidence type="ECO:0000256" key="5">
    <source>
        <dbReference type="ARBA" id="ARBA00023004"/>
    </source>
</evidence>
<comment type="similarity">
    <text evidence="2">Belongs to the cytochrome P450 family.</text>
</comment>
<evidence type="ECO:0000256" key="1">
    <source>
        <dbReference type="ARBA" id="ARBA00001971"/>
    </source>
</evidence>
<keyword evidence="3 7" id="KW-0479">Metal-binding</keyword>
<dbReference type="OrthoDB" id="1470350at2759"/>
<dbReference type="Proteomes" id="UP000326565">
    <property type="component" value="Unassembled WGS sequence"/>
</dbReference>
<dbReference type="GO" id="GO:0016705">
    <property type="term" value="F:oxidoreductase activity, acting on paired donors, with incorporation or reduction of molecular oxygen"/>
    <property type="evidence" value="ECO:0007669"/>
    <property type="project" value="InterPro"/>
</dbReference>
<keyword evidence="9" id="KW-1185">Reference proteome</keyword>
<dbReference type="CDD" id="cd00302">
    <property type="entry name" value="cytochrome_P450"/>
    <property type="match status" value="1"/>
</dbReference>
<evidence type="ECO:0000256" key="3">
    <source>
        <dbReference type="ARBA" id="ARBA00022723"/>
    </source>
</evidence>
<reference evidence="8 9" key="1">
    <citation type="submission" date="2019-04" db="EMBL/GenBank/DDBJ databases">
        <title>Friends and foes A comparative genomics study of 23 Aspergillus species from section Flavi.</title>
        <authorList>
            <consortium name="DOE Joint Genome Institute"/>
            <person name="Kjaerbolling I."/>
            <person name="Vesth T."/>
            <person name="Frisvad J.C."/>
            <person name="Nybo J.L."/>
            <person name="Theobald S."/>
            <person name="Kildgaard S."/>
            <person name="Isbrandt T."/>
            <person name="Kuo A."/>
            <person name="Sato A."/>
            <person name="Lyhne E.K."/>
            <person name="Kogle M.E."/>
            <person name="Wiebenga A."/>
            <person name="Kun R.S."/>
            <person name="Lubbers R.J."/>
            <person name="Makela M.R."/>
            <person name="Barry K."/>
            <person name="Chovatia M."/>
            <person name="Clum A."/>
            <person name="Daum C."/>
            <person name="Haridas S."/>
            <person name="He G."/>
            <person name="LaButti K."/>
            <person name="Lipzen A."/>
            <person name="Mondo S."/>
            <person name="Riley R."/>
            <person name="Salamov A."/>
            <person name="Simmons B.A."/>
            <person name="Magnuson J.K."/>
            <person name="Henrissat B."/>
            <person name="Mortensen U.H."/>
            <person name="Larsen T.O."/>
            <person name="Devries R.P."/>
            <person name="Grigoriev I.V."/>
            <person name="Machida M."/>
            <person name="Baker S.E."/>
            <person name="Andersen M.R."/>
        </authorList>
    </citation>
    <scope>NUCLEOTIDE SEQUENCE [LARGE SCALE GENOMIC DNA]</scope>
    <source>
        <strain evidence="8 9">CBS 151.66</strain>
    </source>
</reference>
<comment type="cofactor">
    <cofactor evidence="1 7">
        <name>heme</name>
        <dbReference type="ChEBI" id="CHEBI:30413"/>
    </cofactor>
</comment>
<dbReference type="PANTHER" id="PTHR24305:SF166">
    <property type="entry name" value="CYTOCHROME P450 12A4, MITOCHONDRIAL-RELATED"/>
    <property type="match status" value="1"/>
</dbReference>
<evidence type="ECO:0000256" key="4">
    <source>
        <dbReference type="ARBA" id="ARBA00023002"/>
    </source>
</evidence>
<keyword evidence="7" id="KW-0349">Heme</keyword>
<organism evidence="8 9">
    <name type="scientific">Aspergillus leporis</name>
    <dbReference type="NCBI Taxonomy" id="41062"/>
    <lineage>
        <taxon>Eukaryota</taxon>
        <taxon>Fungi</taxon>
        <taxon>Dikarya</taxon>
        <taxon>Ascomycota</taxon>
        <taxon>Pezizomycotina</taxon>
        <taxon>Eurotiomycetes</taxon>
        <taxon>Eurotiomycetidae</taxon>
        <taxon>Eurotiales</taxon>
        <taxon>Aspergillaceae</taxon>
        <taxon>Aspergillus</taxon>
        <taxon>Aspergillus subgen. Circumdati</taxon>
    </lineage>
</organism>
<feature type="binding site" description="axial binding residue" evidence="7">
    <location>
        <position position="491"/>
    </location>
    <ligand>
        <name>heme</name>
        <dbReference type="ChEBI" id="CHEBI:30413"/>
    </ligand>
    <ligandPart>
        <name>Fe</name>
        <dbReference type="ChEBI" id="CHEBI:18248"/>
    </ligandPart>
</feature>
<proteinExistence type="inferred from homology"/>
<evidence type="ECO:0000256" key="2">
    <source>
        <dbReference type="ARBA" id="ARBA00010617"/>
    </source>
</evidence>
<dbReference type="SUPFAM" id="SSF48264">
    <property type="entry name" value="Cytochrome P450"/>
    <property type="match status" value="1"/>
</dbReference>
<dbReference type="FunFam" id="1.10.630.10:FF:000090">
    <property type="entry name" value="Cytochrome P450 monooxygenase"/>
    <property type="match status" value="1"/>
</dbReference>
<dbReference type="GO" id="GO:0020037">
    <property type="term" value="F:heme binding"/>
    <property type="evidence" value="ECO:0007669"/>
    <property type="project" value="InterPro"/>
</dbReference>
<protein>
    <submittedName>
        <fullName evidence="8">Cytochrome P450 monooxygenase</fullName>
    </submittedName>
</protein>
<dbReference type="InterPro" id="IPR036396">
    <property type="entry name" value="Cyt_P450_sf"/>
</dbReference>
<dbReference type="AlphaFoldDB" id="A0A5N5WVV4"/>
<sequence>MVAKQFYLLGFNDVSNSRLVDIGDGTDLKSVRGKVASEFHIIEPDGIAFQADERAIGSAQQLAKTSAPIGITVNGNMVKEPEGPAGWPFVGNFYQIYPDHIGNHFRLFQTYGDVIKTQNMGATVYLTWDPVVAGHAFSESQYFTKKIISNHPLAGIKDNTAIFLGDTETENWRLGHKFIPPAMSPKAVRHYTPLMQGSCETAIKVFDELDSRGESWNAYQYMLKLASQAVGKFTLGVDLGHFEGPEARIHPMVHLIIEFLSLNKKISNRGSWYKNLPVGDPKKLRDVRTELYEVLRDATDKAVRPGMGDLPLHDAALEATSVVDYLKRAVDGNGDKLPTDLVYSNMIVVTAAGFTTTSTLLAWCLYSLVTYEGCQDRLLQELVDYGVTADTVWTPDLANSMPFLDKFIKEVQRVHNPSFQPGRTTKTYVILPGGYYLPENSVLIPALYGLHMNPNIWDNPQRFDPDRWDTEAVQKRHRCAYVPFATGPRGCIGFNFALQETRVFLSMLVHRYEFSRDGNDTIQYDGDFQLVRPLNLYLRAKRRTSWPPHATAKARA</sequence>
<keyword evidence="4" id="KW-0560">Oxidoreductase</keyword>
<keyword evidence="6 8" id="KW-0503">Monooxygenase</keyword>
<dbReference type="GO" id="GO:0005506">
    <property type="term" value="F:iron ion binding"/>
    <property type="evidence" value="ECO:0007669"/>
    <property type="project" value="InterPro"/>
</dbReference>
<dbReference type="InterPro" id="IPR001128">
    <property type="entry name" value="Cyt_P450"/>
</dbReference>
<evidence type="ECO:0000313" key="9">
    <source>
        <dbReference type="Proteomes" id="UP000326565"/>
    </source>
</evidence>
<dbReference type="Pfam" id="PF00067">
    <property type="entry name" value="p450"/>
    <property type="match status" value="1"/>
</dbReference>
<name>A0A5N5WVV4_9EURO</name>
<dbReference type="PRINTS" id="PR00385">
    <property type="entry name" value="P450"/>
</dbReference>
<gene>
    <name evidence="8" type="ORF">BDV29DRAFT_176840</name>
</gene>
<dbReference type="PANTHER" id="PTHR24305">
    <property type="entry name" value="CYTOCHROME P450"/>
    <property type="match status" value="1"/>
</dbReference>
<keyword evidence="5 7" id="KW-0408">Iron</keyword>
<evidence type="ECO:0000256" key="6">
    <source>
        <dbReference type="ARBA" id="ARBA00023033"/>
    </source>
</evidence>
<dbReference type="Gene3D" id="1.10.630.10">
    <property type="entry name" value="Cytochrome P450"/>
    <property type="match status" value="1"/>
</dbReference>
<evidence type="ECO:0000256" key="7">
    <source>
        <dbReference type="PIRSR" id="PIRSR602403-1"/>
    </source>
</evidence>
<dbReference type="PRINTS" id="PR00465">
    <property type="entry name" value="EP450IV"/>
</dbReference>
<dbReference type="EMBL" id="ML732241">
    <property type="protein sequence ID" value="KAB8072678.1"/>
    <property type="molecule type" value="Genomic_DNA"/>
</dbReference>
<dbReference type="InterPro" id="IPR050121">
    <property type="entry name" value="Cytochrome_P450_monoxygenase"/>
</dbReference>
<dbReference type="GO" id="GO:0004497">
    <property type="term" value="F:monooxygenase activity"/>
    <property type="evidence" value="ECO:0007669"/>
    <property type="project" value="UniProtKB-KW"/>
</dbReference>
<evidence type="ECO:0000313" key="8">
    <source>
        <dbReference type="EMBL" id="KAB8072678.1"/>
    </source>
</evidence>
<accession>A0A5N5WVV4</accession>
<dbReference type="InterPro" id="IPR002403">
    <property type="entry name" value="Cyt_P450_E_grp-IV"/>
</dbReference>